<keyword evidence="2" id="KW-1185">Reference proteome</keyword>
<organism evidence="1 2">
    <name type="scientific">Peptacetobacter hominis</name>
    <dbReference type="NCBI Taxonomy" id="2743610"/>
    <lineage>
        <taxon>Bacteria</taxon>
        <taxon>Bacillati</taxon>
        <taxon>Bacillota</taxon>
        <taxon>Clostridia</taxon>
        <taxon>Peptostreptococcales</taxon>
        <taxon>Peptostreptococcaceae</taxon>
        <taxon>Peptacetobacter</taxon>
    </lineage>
</organism>
<dbReference type="Pfam" id="PF12683">
    <property type="entry name" value="DUF3798"/>
    <property type="match status" value="1"/>
</dbReference>
<comment type="caution">
    <text evidence="1">The sequence shown here is derived from an EMBL/GenBank/DDBJ whole genome shotgun (WGS) entry which is preliminary data.</text>
</comment>
<name>A0A544QUX5_9FIRM</name>
<sequence length="374" mass="42492">MIKKITTMLLIITMTFGMYGCKKEDKNAKNDSLTDKYSQTMLVVPESIKLEEGFLDEYESLTKVTLPDGYENDIENITNQIASFAENKKAKCIIIASDEEGMLPVFEKIREKNSTVITVAAGIEEMQIEEKMNDVSVDKSISMGFNPTDQDNPKNAVQMASAMGAETFVNYINPDMKDNLSIIEKNKELKFECKKAGIKYEEVNIDEKYKNSIEKFVEQDLKQKINSSSNNINVYASDAEIEKDVVEAAINTGAMVSNVHTLDSTALYCDIFDIKVPDTEYIDYSELNRKISENLKQRNVEGRFAGTEIPEKVFCIEAAIETTNKIFEKSGDEYGVFKEMKSNVKKKTGILAEYTKVRYDNNFFRAVEMYPILY</sequence>
<dbReference type="Gene3D" id="3.40.50.11400">
    <property type="match status" value="1"/>
</dbReference>
<proteinExistence type="predicted"/>
<evidence type="ECO:0000313" key="1">
    <source>
        <dbReference type="EMBL" id="TQQ84489.1"/>
    </source>
</evidence>
<dbReference type="AlphaFoldDB" id="A0A544QUX5"/>
<accession>A0A544QUX5</accession>
<protein>
    <submittedName>
        <fullName evidence="1">DUF3798 domain-containing protein</fullName>
    </submittedName>
</protein>
<reference evidence="1 2" key="1">
    <citation type="submission" date="2019-02" db="EMBL/GenBank/DDBJ databases">
        <title>Peptostreptococcaceae bacterium ZHW00191 nov., a new bacterium isolated from the human gut.</title>
        <authorList>
            <person name="Zhou H.-W."/>
            <person name="Chen X.-J."/>
        </authorList>
    </citation>
    <scope>NUCLEOTIDE SEQUENCE [LARGE SCALE GENOMIC DNA]</scope>
    <source>
        <strain evidence="1 2">ZHW00191</strain>
    </source>
</reference>
<evidence type="ECO:0000313" key="2">
    <source>
        <dbReference type="Proteomes" id="UP000317863"/>
    </source>
</evidence>
<dbReference type="RefSeq" id="WP_142536148.1">
    <property type="nucleotide sequence ID" value="NZ_SGJB01000010.1"/>
</dbReference>
<gene>
    <name evidence="1" type="ORF">EXD82_06705</name>
</gene>
<dbReference type="PROSITE" id="PS51257">
    <property type="entry name" value="PROKAR_LIPOPROTEIN"/>
    <property type="match status" value="1"/>
</dbReference>
<dbReference type="Proteomes" id="UP000317863">
    <property type="component" value="Unassembled WGS sequence"/>
</dbReference>
<dbReference type="InterPro" id="IPR024258">
    <property type="entry name" value="DUF3798"/>
</dbReference>
<dbReference type="Gene3D" id="3.40.50.11390">
    <property type="match status" value="1"/>
</dbReference>
<dbReference type="EMBL" id="SGJB01000010">
    <property type="protein sequence ID" value="TQQ84489.1"/>
    <property type="molecule type" value="Genomic_DNA"/>
</dbReference>